<dbReference type="Gene3D" id="1.20.58.2200">
    <property type="match status" value="1"/>
</dbReference>
<organism evidence="2 3">
    <name type="scientific">Acinetobacter marinus</name>
    <dbReference type="NCBI Taxonomy" id="281375"/>
    <lineage>
        <taxon>Bacteria</taxon>
        <taxon>Pseudomonadati</taxon>
        <taxon>Pseudomonadota</taxon>
        <taxon>Gammaproteobacteria</taxon>
        <taxon>Moraxellales</taxon>
        <taxon>Moraxellaceae</taxon>
        <taxon>Acinetobacter</taxon>
    </lineage>
</organism>
<proteinExistence type="predicted"/>
<sequence>MSTAILVLCGLMLVIALVVRSRQGKAEADPKQKKSSRTSSKSNAKTSKRVTASESKTEQKAEEKPKTQKKPAIDVDNLLSQIDVMIADKQFAKAEGIINQTLNQDGSLEALYPKLLSIYQLQHDDFAIKQLLDNVKAQGLNSTYQTLFNEQEAYLEEQQRLNQLEPTKSGVIEFTPTEQTPTPDFDALNTTTNTPSQVAVEPLEFDAPSDTLQTKPNNNLSSFDELTLDVDTPTAQSSTDNAPLEFNLSQETPAPVEPTEPTLEFKLDQDVTAPQTETQDLEFKLEEPTPVAPADTTNSLDFSLDTPTSSEAPLPTDTPALESTPTLDLDTPQAPTLDIEQPVAEEAVETTATETFADADDPIIQAFPALAQVDPVALDIELAEQYIRLGEIAAAKQLLAVDQAHLNTEQAEKVQQLLQKIA</sequence>
<gene>
    <name evidence="2" type="ORF">SAMN05421749_1098</name>
</gene>
<name>A0A1G6N680_9GAMM</name>
<protein>
    <recommendedName>
        <fullName evidence="4">FimV domain-containing protein</fullName>
    </recommendedName>
</protein>
<evidence type="ECO:0000313" key="2">
    <source>
        <dbReference type="EMBL" id="SDC63368.1"/>
    </source>
</evidence>
<evidence type="ECO:0000256" key="1">
    <source>
        <dbReference type="SAM" id="MobiDB-lite"/>
    </source>
</evidence>
<dbReference type="AlphaFoldDB" id="A0A1G6N680"/>
<feature type="region of interest" description="Disordered" evidence="1">
    <location>
        <begin position="264"/>
        <end position="334"/>
    </location>
</feature>
<feature type="compositionally biased region" description="Basic and acidic residues" evidence="1">
    <location>
        <begin position="55"/>
        <end position="66"/>
    </location>
</feature>
<accession>A0A1G6N680</accession>
<dbReference type="OrthoDB" id="6713201at2"/>
<evidence type="ECO:0008006" key="4">
    <source>
        <dbReference type="Google" id="ProtNLM"/>
    </source>
</evidence>
<reference evidence="3" key="1">
    <citation type="submission" date="2016-09" db="EMBL/GenBank/DDBJ databases">
        <authorList>
            <person name="Varghese N."/>
            <person name="Submissions S."/>
        </authorList>
    </citation>
    <scope>NUCLEOTIDE SEQUENCE [LARGE SCALE GENOMIC DNA]</scope>
    <source>
        <strain evidence="3">ANC 3699</strain>
    </source>
</reference>
<dbReference type="Proteomes" id="UP000242317">
    <property type="component" value="Unassembled WGS sequence"/>
</dbReference>
<dbReference type="InterPro" id="IPR038440">
    <property type="entry name" value="FimV_C_sf"/>
</dbReference>
<evidence type="ECO:0000313" key="3">
    <source>
        <dbReference type="Proteomes" id="UP000242317"/>
    </source>
</evidence>
<dbReference type="RefSeq" id="WP_092620933.1">
    <property type="nucleotide sequence ID" value="NZ_FMYK01000009.1"/>
</dbReference>
<keyword evidence="3" id="KW-1185">Reference proteome</keyword>
<feature type="compositionally biased region" description="Polar residues" evidence="1">
    <location>
        <begin position="295"/>
        <end position="311"/>
    </location>
</feature>
<feature type="region of interest" description="Disordered" evidence="1">
    <location>
        <begin position="23"/>
        <end position="72"/>
    </location>
</feature>
<dbReference type="EMBL" id="FMYK01000009">
    <property type="protein sequence ID" value="SDC63368.1"/>
    <property type="molecule type" value="Genomic_DNA"/>
</dbReference>